<dbReference type="RefSeq" id="WP_326926949.1">
    <property type="nucleotide sequence ID" value="NZ_CP123443.1"/>
</dbReference>
<protein>
    <submittedName>
        <fullName evidence="1">Uncharacterized protein</fullName>
    </submittedName>
</protein>
<dbReference type="EMBL" id="CP123443">
    <property type="protein sequence ID" value="WGK68763.1"/>
    <property type="molecule type" value="Genomic_DNA"/>
</dbReference>
<name>A0ABY8MFS6_9SPIO</name>
<gene>
    <name evidence="1" type="ORF">P0082_09775</name>
</gene>
<accession>A0ABY8MFS6</accession>
<keyword evidence="2" id="KW-1185">Reference proteome</keyword>
<sequence>MLGCAPLPDTGDPPAAPKPSISFATAAMVSSVQLEMSSSLALANIGAVIRLAAEAAPTKTEAEANAGYVSLAITAGSPTKFSISQHYGSDFANGLTLVDVLAPNTQYKLYLFFEPNAVSSESTVEGATLANNMVVLPFTTTVLPPAGEAVWDNAWTNKQFVGSLTEWGYSQNQKGIFVAYTKVNTFIVTLTVTNRKADNTVLQSFGSLALGLASPGTGFLFELSELGGSYPDPDEYYYVIGADDTKTLSGEAFQLEIDNGSKETLFRVPLTRYSSP</sequence>
<proteinExistence type="predicted"/>
<evidence type="ECO:0000313" key="2">
    <source>
        <dbReference type="Proteomes" id="UP001228690"/>
    </source>
</evidence>
<dbReference type="Proteomes" id="UP001228690">
    <property type="component" value="Chromosome"/>
</dbReference>
<organism evidence="1 2">
    <name type="scientific">Candidatus Haliotispira prima</name>
    <dbReference type="NCBI Taxonomy" id="3034016"/>
    <lineage>
        <taxon>Bacteria</taxon>
        <taxon>Pseudomonadati</taxon>
        <taxon>Spirochaetota</taxon>
        <taxon>Spirochaetia</taxon>
        <taxon>Spirochaetales</taxon>
        <taxon>Spirochaetaceae</taxon>
        <taxon>Candidatus Haliotispira</taxon>
    </lineage>
</organism>
<evidence type="ECO:0000313" key="1">
    <source>
        <dbReference type="EMBL" id="WGK68763.1"/>
    </source>
</evidence>
<reference evidence="1 2" key="1">
    <citation type="submission" date="2023-04" db="EMBL/GenBank/DDBJ databases">
        <title>Spirochaete genome identified in red abalone sample constitutes a novel genus.</title>
        <authorList>
            <person name="Sharma S.P."/>
            <person name="Purcell C.M."/>
            <person name="Hyde J.R."/>
            <person name="Severin A.J."/>
        </authorList>
    </citation>
    <scope>NUCLEOTIDE SEQUENCE [LARGE SCALE GENOMIC DNA]</scope>
    <source>
        <strain evidence="1 2">SP-2023</strain>
    </source>
</reference>